<dbReference type="Pfam" id="PF25917">
    <property type="entry name" value="BSH_RND"/>
    <property type="match status" value="1"/>
</dbReference>
<organism evidence="7 8">
    <name type="scientific">Flavobacterium succinicans</name>
    <dbReference type="NCBI Taxonomy" id="29536"/>
    <lineage>
        <taxon>Bacteria</taxon>
        <taxon>Pseudomonadati</taxon>
        <taxon>Bacteroidota</taxon>
        <taxon>Flavobacteriia</taxon>
        <taxon>Flavobacteriales</taxon>
        <taxon>Flavobacteriaceae</taxon>
        <taxon>Flavobacterium</taxon>
    </lineage>
</organism>
<sequence length="414" mass="46222">MTHNFFQINHFAMFSVYFLVKFDRIVFTINLKKHKMGLVENYKKSIVLFFSFVFLVSCNKKESQAPPPIPAPFITVEAKDVPIYKEFAAQTFGDLDIDLTARVDGILTGIHFIEGQKVKKGQLLYTIDPLEYDTKVDQVKGQVAVSQSNLVNAEEELKRIRPLADMNAVSQRELDAAVAKAKAARSNYESTQATLRNQKLERSYCNIMSPINGVIGISNARVGDYISRIGNSSKLNTVSLLDNVRVRFTISEAEYLEYRKKKNLSKDNTTNDIELLLSDGSVHPYKGVLNFSDAKIDPTTGTMTIETTFSNPENNLRSGQFSKVRALIENQRNAIAIPQKAVTELQGIYQVLVIDKENKIQVRIVEVGTKVGDDWVITKGINVGDRVAITGSMFIQPGSVVTPVPFATVDKKAK</sequence>
<proteinExistence type="inferred from homology"/>
<protein>
    <submittedName>
        <fullName evidence="7">Multidrug export protein AcrE</fullName>
    </submittedName>
</protein>
<dbReference type="InterPro" id="IPR058625">
    <property type="entry name" value="MdtA-like_BSH"/>
</dbReference>
<evidence type="ECO:0000256" key="2">
    <source>
        <dbReference type="ARBA" id="ARBA00009477"/>
    </source>
</evidence>
<evidence type="ECO:0000259" key="5">
    <source>
        <dbReference type="Pfam" id="PF25944"/>
    </source>
</evidence>
<reference evidence="7 8" key="1">
    <citation type="submission" date="2016-06" db="EMBL/GenBank/DDBJ databases">
        <title>Draft genome sequence of Flavobacterium succinicans strain DD5b.</title>
        <authorList>
            <person name="Poehlein A."/>
            <person name="Daniel R."/>
            <person name="Simeonova D.D."/>
        </authorList>
    </citation>
    <scope>NUCLEOTIDE SEQUENCE [LARGE SCALE GENOMIC DNA]</scope>
    <source>
        <strain evidence="7 8">DD5b</strain>
    </source>
</reference>
<dbReference type="InterPro" id="IPR058624">
    <property type="entry name" value="MdtA-like_HH"/>
</dbReference>
<feature type="domain" description="Multidrug resistance protein MdtA-like C-terminal permuted SH3" evidence="6">
    <location>
        <begin position="333"/>
        <end position="391"/>
    </location>
</feature>
<evidence type="ECO:0000259" key="4">
    <source>
        <dbReference type="Pfam" id="PF25917"/>
    </source>
</evidence>
<evidence type="ECO:0000256" key="1">
    <source>
        <dbReference type="ARBA" id="ARBA00004196"/>
    </source>
</evidence>
<dbReference type="Pfam" id="PF25944">
    <property type="entry name" value="Beta-barrel_RND"/>
    <property type="match status" value="1"/>
</dbReference>
<dbReference type="Pfam" id="PF25967">
    <property type="entry name" value="RND-MFP_C"/>
    <property type="match status" value="1"/>
</dbReference>
<dbReference type="EMBL" id="JMTM01000053">
    <property type="protein sequence ID" value="OAZ03752.1"/>
    <property type="molecule type" value="Genomic_DNA"/>
</dbReference>
<dbReference type="Pfam" id="PF25876">
    <property type="entry name" value="HH_MFP_RND"/>
    <property type="match status" value="1"/>
</dbReference>
<comment type="similarity">
    <text evidence="2">Belongs to the membrane fusion protein (MFP) (TC 8.A.1) family.</text>
</comment>
<comment type="subcellular location">
    <subcellularLocation>
        <location evidence="1">Cell envelope</location>
    </subcellularLocation>
</comment>
<evidence type="ECO:0000313" key="8">
    <source>
        <dbReference type="Proteomes" id="UP000093807"/>
    </source>
</evidence>
<evidence type="ECO:0000259" key="3">
    <source>
        <dbReference type="Pfam" id="PF25876"/>
    </source>
</evidence>
<dbReference type="Gene3D" id="2.40.420.20">
    <property type="match status" value="1"/>
</dbReference>
<dbReference type="InterPro" id="IPR058627">
    <property type="entry name" value="MdtA-like_C"/>
</dbReference>
<dbReference type="GO" id="GO:0046677">
    <property type="term" value="P:response to antibiotic"/>
    <property type="evidence" value="ECO:0007669"/>
    <property type="project" value="TreeGrafter"/>
</dbReference>
<evidence type="ECO:0000313" key="7">
    <source>
        <dbReference type="EMBL" id="OAZ03752.1"/>
    </source>
</evidence>
<name>A0A199XQQ9_9FLAO</name>
<evidence type="ECO:0000259" key="6">
    <source>
        <dbReference type="Pfam" id="PF25967"/>
    </source>
</evidence>
<dbReference type="InterPro" id="IPR006143">
    <property type="entry name" value="RND_pump_MFP"/>
</dbReference>
<dbReference type="AlphaFoldDB" id="A0A199XQQ9"/>
<keyword evidence="8" id="KW-1185">Reference proteome</keyword>
<dbReference type="PANTHER" id="PTHR30158">
    <property type="entry name" value="ACRA/E-RELATED COMPONENT OF DRUG EFFLUX TRANSPORTER"/>
    <property type="match status" value="1"/>
</dbReference>
<feature type="domain" description="Multidrug resistance protein MdtA-like barrel-sandwich hybrid" evidence="4">
    <location>
        <begin position="97"/>
        <end position="228"/>
    </location>
</feature>
<dbReference type="PANTHER" id="PTHR30158:SF3">
    <property type="entry name" value="MULTIDRUG EFFLUX PUMP SUBUNIT ACRA-RELATED"/>
    <property type="match status" value="1"/>
</dbReference>
<dbReference type="Gene3D" id="2.40.50.100">
    <property type="match status" value="1"/>
</dbReference>
<gene>
    <name evidence="7" type="primary">acrE</name>
    <name evidence="7" type="ORF">FLB_20300</name>
</gene>
<dbReference type="PATRIC" id="fig|29536.5.peg.2120"/>
<dbReference type="Gene3D" id="2.40.30.170">
    <property type="match status" value="1"/>
</dbReference>
<comment type="caution">
    <text evidence="7">The sequence shown here is derived from an EMBL/GenBank/DDBJ whole genome shotgun (WGS) entry which is preliminary data.</text>
</comment>
<dbReference type="OrthoDB" id="9801814at2"/>
<dbReference type="Proteomes" id="UP000093807">
    <property type="component" value="Unassembled WGS sequence"/>
</dbReference>
<feature type="domain" description="Multidrug resistance protein MdtA-like beta-barrel" evidence="5">
    <location>
        <begin position="244"/>
        <end position="326"/>
    </location>
</feature>
<dbReference type="GO" id="GO:0005886">
    <property type="term" value="C:plasma membrane"/>
    <property type="evidence" value="ECO:0007669"/>
    <property type="project" value="TreeGrafter"/>
</dbReference>
<dbReference type="SUPFAM" id="SSF111369">
    <property type="entry name" value="HlyD-like secretion proteins"/>
    <property type="match status" value="1"/>
</dbReference>
<accession>A0A199XQQ9</accession>
<feature type="domain" description="Multidrug resistance protein MdtA-like alpha-helical hairpin" evidence="3">
    <location>
        <begin position="137"/>
        <end position="201"/>
    </location>
</feature>
<dbReference type="InterPro" id="IPR058626">
    <property type="entry name" value="MdtA-like_b-barrel"/>
</dbReference>
<dbReference type="GO" id="GO:0022857">
    <property type="term" value="F:transmembrane transporter activity"/>
    <property type="evidence" value="ECO:0007669"/>
    <property type="project" value="InterPro"/>
</dbReference>
<dbReference type="Gene3D" id="1.10.287.470">
    <property type="entry name" value="Helix hairpin bin"/>
    <property type="match status" value="1"/>
</dbReference>
<dbReference type="NCBIfam" id="TIGR01730">
    <property type="entry name" value="RND_mfp"/>
    <property type="match status" value="1"/>
</dbReference>
<dbReference type="GO" id="GO:0030313">
    <property type="term" value="C:cell envelope"/>
    <property type="evidence" value="ECO:0007669"/>
    <property type="project" value="UniProtKB-SubCell"/>
</dbReference>